<dbReference type="AlphaFoldDB" id="A0A9K3DQH8"/>
<dbReference type="EMBL" id="MNCJ02000331">
    <property type="protein sequence ID" value="KAF5758393.1"/>
    <property type="molecule type" value="Genomic_DNA"/>
</dbReference>
<comment type="caution">
    <text evidence="2">The sequence shown here is derived from an EMBL/GenBank/DDBJ whole genome shotgun (WGS) entry which is preliminary data.</text>
</comment>
<keyword evidence="1" id="KW-0472">Membrane</keyword>
<evidence type="ECO:0000313" key="3">
    <source>
        <dbReference type="Proteomes" id="UP000215914"/>
    </source>
</evidence>
<sequence length="50" mass="5885">MTMLKIWHGIIYCRHLELLSLVSCLLYGLLVVVTTWSFIYILSVCNLWLL</sequence>
<accession>A0A9K3DQH8</accession>
<proteinExistence type="predicted"/>
<protein>
    <submittedName>
        <fullName evidence="2">Uncharacterized protein</fullName>
    </submittedName>
</protein>
<evidence type="ECO:0000256" key="1">
    <source>
        <dbReference type="SAM" id="Phobius"/>
    </source>
</evidence>
<evidence type="ECO:0000313" key="2">
    <source>
        <dbReference type="EMBL" id="KAF5758393.1"/>
    </source>
</evidence>
<keyword evidence="1" id="KW-1133">Transmembrane helix</keyword>
<name>A0A9K3DQH8_HELAN</name>
<keyword evidence="3" id="KW-1185">Reference proteome</keyword>
<organism evidence="2 3">
    <name type="scientific">Helianthus annuus</name>
    <name type="common">Common sunflower</name>
    <dbReference type="NCBI Taxonomy" id="4232"/>
    <lineage>
        <taxon>Eukaryota</taxon>
        <taxon>Viridiplantae</taxon>
        <taxon>Streptophyta</taxon>
        <taxon>Embryophyta</taxon>
        <taxon>Tracheophyta</taxon>
        <taxon>Spermatophyta</taxon>
        <taxon>Magnoliopsida</taxon>
        <taxon>eudicotyledons</taxon>
        <taxon>Gunneridae</taxon>
        <taxon>Pentapetalae</taxon>
        <taxon>asterids</taxon>
        <taxon>campanulids</taxon>
        <taxon>Asterales</taxon>
        <taxon>Asteraceae</taxon>
        <taxon>Asteroideae</taxon>
        <taxon>Heliantheae alliance</taxon>
        <taxon>Heliantheae</taxon>
        <taxon>Helianthus</taxon>
    </lineage>
</organism>
<dbReference type="Gramene" id="mRNA:HanXRQr2_Chr16g0728671">
    <property type="protein sequence ID" value="CDS:HanXRQr2_Chr16g0728671.1"/>
    <property type="gene ID" value="HanXRQr2_Chr16g0728671"/>
</dbReference>
<reference evidence="2" key="2">
    <citation type="submission" date="2020-06" db="EMBL/GenBank/DDBJ databases">
        <title>Helianthus annuus Genome sequencing and assembly Release 2.</title>
        <authorList>
            <person name="Gouzy J."/>
            <person name="Langlade N."/>
            <person name="Munos S."/>
        </authorList>
    </citation>
    <scope>NUCLEOTIDE SEQUENCE</scope>
    <source>
        <tissue evidence="2">Leaves</tissue>
    </source>
</reference>
<dbReference type="Proteomes" id="UP000215914">
    <property type="component" value="Unassembled WGS sequence"/>
</dbReference>
<reference evidence="2" key="1">
    <citation type="journal article" date="2017" name="Nature">
        <title>The sunflower genome provides insights into oil metabolism, flowering and Asterid evolution.</title>
        <authorList>
            <person name="Badouin H."/>
            <person name="Gouzy J."/>
            <person name="Grassa C.J."/>
            <person name="Murat F."/>
            <person name="Staton S.E."/>
            <person name="Cottret L."/>
            <person name="Lelandais-Briere C."/>
            <person name="Owens G.L."/>
            <person name="Carrere S."/>
            <person name="Mayjonade B."/>
            <person name="Legrand L."/>
            <person name="Gill N."/>
            <person name="Kane N.C."/>
            <person name="Bowers J.E."/>
            <person name="Hubner S."/>
            <person name="Bellec A."/>
            <person name="Berard A."/>
            <person name="Berges H."/>
            <person name="Blanchet N."/>
            <person name="Boniface M.C."/>
            <person name="Brunel D."/>
            <person name="Catrice O."/>
            <person name="Chaidir N."/>
            <person name="Claudel C."/>
            <person name="Donnadieu C."/>
            <person name="Faraut T."/>
            <person name="Fievet G."/>
            <person name="Helmstetter N."/>
            <person name="King M."/>
            <person name="Knapp S.J."/>
            <person name="Lai Z."/>
            <person name="Le Paslier M.C."/>
            <person name="Lippi Y."/>
            <person name="Lorenzon L."/>
            <person name="Mandel J.R."/>
            <person name="Marage G."/>
            <person name="Marchand G."/>
            <person name="Marquand E."/>
            <person name="Bret-Mestries E."/>
            <person name="Morien E."/>
            <person name="Nambeesan S."/>
            <person name="Nguyen T."/>
            <person name="Pegot-Espagnet P."/>
            <person name="Pouilly N."/>
            <person name="Raftis F."/>
            <person name="Sallet E."/>
            <person name="Schiex T."/>
            <person name="Thomas J."/>
            <person name="Vandecasteele C."/>
            <person name="Vares D."/>
            <person name="Vear F."/>
            <person name="Vautrin S."/>
            <person name="Crespi M."/>
            <person name="Mangin B."/>
            <person name="Burke J.M."/>
            <person name="Salse J."/>
            <person name="Munos S."/>
            <person name="Vincourt P."/>
            <person name="Rieseberg L.H."/>
            <person name="Langlade N.B."/>
        </authorList>
    </citation>
    <scope>NUCLEOTIDE SEQUENCE</scope>
    <source>
        <tissue evidence="2">Leaves</tissue>
    </source>
</reference>
<feature type="transmembrane region" description="Helical" evidence="1">
    <location>
        <begin position="21"/>
        <end position="49"/>
    </location>
</feature>
<keyword evidence="1" id="KW-0812">Transmembrane</keyword>
<gene>
    <name evidence="2" type="ORF">HanXRQr2_Chr16g0728671</name>
</gene>